<protein>
    <submittedName>
        <fullName evidence="1">Ribosomal protein L5</fullName>
    </submittedName>
</protein>
<dbReference type="AlphaFoldDB" id="A0A1W6R256"/>
<accession>A0A1W6R256</accession>
<dbReference type="EMBL" id="KX891215">
    <property type="protein sequence ID" value="ARO47983.1"/>
    <property type="molecule type" value="Genomic_DNA"/>
</dbReference>
<name>A0A1W6R256_9EUKA</name>
<sequence length="157" mass="18048">MFYEQVAGQALSKNWSKHNINEFNLKPSLELGSGVTLRRSNMYSFLHKWITMSQKLAHYTGNFRGLYEKPITSKTGVSLGLWGAEDFEPVFSTFERWAVLPDNYRQGCFIHVVINGDNTLMNELFLGHIGFNLRGAKLIGQYWSTPGALKYIHKHFK</sequence>
<keyword evidence="1" id="KW-0687">Ribonucleoprotein</keyword>
<geneLocation type="mitochondrion" evidence="1"/>
<evidence type="ECO:0000313" key="1">
    <source>
        <dbReference type="EMBL" id="ARO47983.1"/>
    </source>
</evidence>
<gene>
    <name evidence="1" type="primary">rpl5</name>
</gene>
<dbReference type="InterPro" id="IPR022803">
    <property type="entry name" value="Ribosomal_uL5_dom_sf"/>
</dbReference>
<keyword evidence="1" id="KW-0496">Mitochondrion</keyword>
<dbReference type="Gene3D" id="3.30.1440.10">
    <property type="match status" value="1"/>
</dbReference>
<keyword evidence="1" id="KW-0689">Ribosomal protein</keyword>
<reference evidence="1" key="1">
    <citation type="journal article" date="2017" name="Genome Biol. Evol.">
        <title>Mitochondrial Genome Evolution and a Novel RNA Editing System in Deep-Branching Heteroloboseids.</title>
        <authorList>
            <person name="Yang J."/>
            <person name="Harding T."/>
            <person name="Kamikawa R."/>
            <person name="Simpson A.G.B."/>
            <person name="Roger A.J."/>
        </authorList>
    </citation>
    <scope>NUCLEOTIDE SEQUENCE</scope>
    <source>
        <strain evidence="1">AS12B</strain>
    </source>
</reference>
<proteinExistence type="predicted"/>
<organism evidence="1">
    <name type="scientific">Pharyngomonas kirbyi</name>
    <dbReference type="NCBI Taxonomy" id="63601"/>
    <lineage>
        <taxon>Eukaryota</taxon>
        <taxon>Discoba</taxon>
        <taxon>Heterolobosea</taxon>
        <taxon>Pharyngomonada</taxon>
        <taxon>Pharyngomonas</taxon>
    </lineage>
</organism>
<dbReference type="GeneID" id="32891776"/>
<dbReference type="RefSeq" id="YP_009370817.1">
    <property type="nucleotide sequence ID" value="NC_034798.1"/>
</dbReference>
<dbReference type="GO" id="GO:0005840">
    <property type="term" value="C:ribosome"/>
    <property type="evidence" value="ECO:0007669"/>
    <property type="project" value="UniProtKB-KW"/>
</dbReference>
<dbReference type="SUPFAM" id="SSF55282">
    <property type="entry name" value="RL5-like"/>
    <property type="match status" value="1"/>
</dbReference>